<evidence type="ECO:0000256" key="2">
    <source>
        <dbReference type="ARBA" id="ARBA00014912"/>
    </source>
</evidence>
<keyword evidence="7" id="KW-1185">Reference proteome</keyword>
<evidence type="ECO:0000313" key="7">
    <source>
        <dbReference type="Proteomes" id="UP001286456"/>
    </source>
</evidence>
<dbReference type="GO" id="GO:0016538">
    <property type="term" value="F:cyclin-dependent protein serine/threonine kinase regulator activity"/>
    <property type="evidence" value="ECO:0007669"/>
    <property type="project" value="InterPro"/>
</dbReference>
<reference evidence="6" key="2">
    <citation type="submission" date="2023-06" db="EMBL/GenBank/DDBJ databases">
        <authorList>
            <consortium name="Lawrence Berkeley National Laboratory"/>
            <person name="Haridas S."/>
            <person name="Hensen N."/>
            <person name="Bonometti L."/>
            <person name="Westerberg I."/>
            <person name="Brannstrom I.O."/>
            <person name="Guillou S."/>
            <person name="Cros-Aarteil S."/>
            <person name="Calhoun S."/>
            <person name="Kuo A."/>
            <person name="Mondo S."/>
            <person name="Pangilinan J."/>
            <person name="Riley R."/>
            <person name="Labutti K."/>
            <person name="Andreopoulos B."/>
            <person name="Lipzen A."/>
            <person name="Chen C."/>
            <person name="Yanf M."/>
            <person name="Daum C."/>
            <person name="Ng V."/>
            <person name="Clum A."/>
            <person name="Steindorff A."/>
            <person name="Ohm R."/>
            <person name="Martin F."/>
            <person name="Silar P."/>
            <person name="Natvig D."/>
            <person name="Lalanne C."/>
            <person name="Gautier V."/>
            <person name="Ament-Velasquez S.L."/>
            <person name="Kruys A."/>
            <person name="Hutchinson M.I."/>
            <person name="Powell A.J."/>
            <person name="Barry K."/>
            <person name="Miller A.N."/>
            <person name="Grigoriev I.V."/>
            <person name="Debuchy R."/>
            <person name="Gladieux P."/>
            <person name="Thoren M.H."/>
            <person name="Johannesson H."/>
        </authorList>
    </citation>
    <scope>NUCLEOTIDE SEQUENCE</scope>
    <source>
        <strain evidence="6">SMH4131-1</strain>
    </source>
</reference>
<feature type="domain" description="Cyclin-like" evidence="5">
    <location>
        <begin position="67"/>
        <end position="165"/>
    </location>
</feature>
<dbReference type="GO" id="GO:0006357">
    <property type="term" value="P:regulation of transcription by RNA polymerase II"/>
    <property type="evidence" value="ECO:0007669"/>
    <property type="project" value="InterPro"/>
</dbReference>
<dbReference type="InterPro" id="IPR006671">
    <property type="entry name" value="Cyclin_N"/>
</dbReference>
<sequence>MASHAAKEPAPTSNGPAAVDSQPPLGPDSGLSSIPTQYIQEQSLRQMLKNIGYDEAREDNYRLKGVQLIDSVRQSLKLPVKTFDTAATYYHKFRIRFPSAEYNYEDVALASLFVACKVEDTIKKSREILCAAHNLKQPHDHKTPDDKIFESPSRFTVGLERHILETIGFDFRVQYPQKLLIKMVRKLYPEANTGSNSAQQYFLRLAYDMSIDLYKTFAPIKHSTFTIVLAIVELTALITDTSTEAIKEFSASRWHSDRGCVLEAMLDLLDLYTQFAKSTKVGTRTELDKLMAVKIDVNKTMSKDRHNRYFGWCERCVQEPPETLTGTPGSATSPGTSNSISGTVKRTSKAAETLRFVFDAEKARSERDLVALYHNDEEEEYEIEVEEPIRESESRHSSRSAHPHRSHGHGHGHSNNDHGWAPYRSGRQGHHGDRPKGRNKSHGYY</sequence>
<evidence type="ECO:0000313" key="6">
    <source>
        <dbReference type="EMBL" id="KAK3324089.1"/>
    </source>
</evidence>
<dbReference type="EMBL" id="JAUEPO010000004">
    <property type="protein sequence ID" value="KAK3324089.1"/>
    <property type="molecule type" value="Genomic_DNA"/>
</dbReference>
<feature type="region of interest" description="Disordered" evidence="4">
    <location>
        <begin position="378"/>
        <end position="445"/>
    </location>
</feature>
<dbReference type="InterPro" id="IPR043198">
    <property type="entry name" value="Cyclin/Ssn8"/>
</dbReference>
<feature type="region of interest" description="Disordered" evidence="4">
    <location>
        <begin position="1"/>
        <end position="33"/>
    </location>
</feature>
<reference evidence="6" key="1">
    <citation type="journal article" date="2023" name="Mol. Phylogenet. Evol.">
        <title>Genome-scale phylogeny and comparative genomics of the fungal order Sordariales.</title>
        <authorList>
            <person name="Hensen N."/>
            <person name="Bonometti L."/>
            <person name="Westerberg I."/>
            <person name="Brannstrom I.O."/>
            <person name="Guillou S."/>
            <person name="Cros-Aarteil S."/>
            <person name="Calhoun S."/>
            <person name="Haridas S."/>
            <person name="Kuo A."/>
            <person name="Mondo S."/>
            <person name="Pangilinan J."/>
            <person name="Riley R."/>
            <person name="LaButti K."/>
            <person name="Andreopoulos B."/>
            <person name="Lipzen A."/>
            <person name="Chen C."/>
            <person name="Yan M."/>
            <person name="Daum C."/>
            <person name="Ng V."/>
            <person name="Clum A."/>
            <person name="Steindorff A."/>
            <person name="Ohm R.A."/>
            <person name="Martin F."/>
            <person name="Silar P."/>
            <person name="Natvig D.O."/>
            <person name="Lalanne C."/>
            <person name="Gautier V."/>
            <person name="Ament-Velasquez S.L."/>
            <person name="Kruys A."/>
            <person name="Hutchinson M.I."/>
            <person name="Powell A.J."/>
            <person name="Barry K."/>
            <person name="Miller A.N."/>
            <person name="Grigoriev I.V."/>
            <person name="Debuchy R."/>
            <person name="Gladieux P."/>
            <person name="Hiltunen Thoren M."/>
            <person name="Johannesson H."/>
        </authorList>
    </citation>
    <scope>NUCLEOTIDE SEQUENCE</scope>
    <source>
        <strain evidence="6">SMH4131-1</strain>
    </source>
</reference>
<feature type="compositionally biased region" description="Basic residues" evidence="4">
    <location>
        <begin position="397"/>
        <end position="412"/>
    </location>
</feature>
<feature type="region of interest" description="Disordered" evidence="4">
    <location>
        <begin position="321"/>
        <end position="345"/>
    </location>
</feature>
<evidence type="ECO:0000256" key="1">
    <source>
        <dbReference type="ARBA" id="ARBA00008638"/>
    </source>
</evidence>
<dbReference type="Pfam" id="PF00134">
    <property type="entry name" value="Cyclin_N"/>
    <property type="match status" value="1"/>
</dbReference>
<dbReference type="PANTHER" id="PTHR10026">
    <property type="entry name" value="CYCLIN"/>
    <property type="match status" value="1"/>
</dbReference>
<dbReference type="SMART" id="SM00385">
    <property type="entry name" value="CYCLIN"/>
    <property type="match status" value="1"/>
</dbReference>
<keyword evidence="3" id="KW-0195">Cyclin</keyword>
<comment type="caution">
    <text evidence="6">The sequence shown here is derived from an EMBL/GenBank/DDBJ whole genome shotgun (WGS) entry which is preliminary data.</text>
</comment>
<proteinExistence type="inferred from homology"/>
<dbReference type="SUPFAM" id="SSF47954">
    <property type="entry name" value="Cyclin-like"/>
    <property type="match status" value="2"/>
</dbReference>
<evidence type="ECO:0000256" key="4">
    <source>
        <dbReference type="SAM" id="MobiDB-lite"/>
    </source>
</evidence>
<dbReference type="InterPro" id="IPR013763">
    <property type="entry name" value="Cyclin-like_dom"/>
</dbReference>
<evidence type="ECO:0000259" key="5">
    <source>
        <dbReference type="SMART" id="SM00385"/>
    </source>
</evidence>
<dbReference type="AlphaFoldDB" id="A0AAE0IFL8"/>
<dbReference type="Proteomes" id="UP001286456">
    <property type="component" value="Unassembled WGS sequence"/>
</dbReference>
<dbReference type="CDD" id="cd20546">
    <property type="entry name" value="CYCLIN_SpCG1C_ScCTK2-like_rpt2"/>
    <property type="match status" value="1"/>
</dbReference>
<gene>
    <name evidence="6" type="ORF">B0T19DRAFT_221513</name>
</gene>
<evidence type="ECO:0000256" key="3">
    <source>
        <dbReference type="RuleBase" id="RU000383"/>
    </source>
</evidence>
<dbReference type="InterPro" id="IPR036915">
    <property type="entry name" value="Cyclin-like_sf"/>
</dbReference>
<protein>
    <recommendedName>
        <fullName evidence="2">RNA polymerase II holoenzyme cyclin-like subunit</fullName>
    </recommendedName>
</protein>
<organism evidence="6 7">
    <name type="scientific">Cercophora scortea</name>
    <dbReference type="NCBI Taxonomy" id="314031"/>
    <lineage>
        <taxon>Eukaryota</taxon>
        <taxon>Fungi</taxon>
        <taxon>Dikarya</taxon>
        <taxon>Ascomycota</taxon>
        <taxon>Pezizomycotina</taxon>
        <taxon>Sordariomycetes</taxon>
        <taxon>Sordariomycetidae</taxon>
        <taxon>Sordariales</taxon>
        <taxon>Lasiosphaeriaceae</taxon>
        <taxon>Cercophora</taxon>
    </lineage>
</organism>
<comment type="similarity">
    <text evidence="1">Belongs to the cyclin family. Cyclin C subfamily.</text>
</comment>
<name>A0AAE0IFL8_9PEZI</name>
<feature type="compositionally biased region" description="Basic and acidic residues" evidence="4">
    <location>
        <begin position="387"/>
        <end position="396"/>
    </location>
</feature>
<dbReference type="Gene3D" id="1.10.472.10">
    <property type="entry name" value="Cyclin-like"/>
    <property type="match status" value="1"/>
</dbReference>
<feature type="compositionally biased region" description="Low complexity" evidence="4">
    <location>
        <begin position="323"/>
        <end position="337"/>
    </location>
</feature>
<accession>A0AAE0IFL8</accession>